<dbReference type="Proteomes" id="UP001202479">
    <property type="component" value="Unassembled WGS sequence"/>
</dbReference>
<keyword evidence="5" id="KW-1185">Reference proteome</keyword>
<reference evidence="4" key="1">
    <citation type="journal article" date="2022" name="DNA Res.">
        <title>Genome analysis of five recently described species of the CUG-Ser clade uncovers Candida theae as a new hybrid lineage with pathogenic potential in the Candida parapsilosis species complex.</title>
        <authorList>
            <person name="Mixao V."/>
            <person name="Del Olmo V."/>
            <person name="Hegedusova E."/>
            <person name="Saus E."/>
            <person name="Pryszcz L."/>
            <person name="Cillingova A."/>
            <person name="Nosek J."/>
            <person name="Gabaldon T."/>
        </authorList>
    </citation>
    <scope>NUCLEOTIDE SEQUENCE</scope>
    <source>
        <strain evidence="4">CBS 10844</strain>
    </source>
</reference>
<dbReference type="GO" id="GO:0005094">
    <property type="term" value="F:Rho GDP-dissociation inhibitor activity"/>
    <property type="evidence" value="ECO:0007669"/>
    <property type="project" value="InterPro"/>
</dbReference>
<organism evidence="4 5">
    <name type="scientific">Candida oxycetoniae</name>
    <dbReference type="NCBI Taxonomy" id="497107"/>
    <lineage>
        <taxon>Eukaryota</taxon>
        <taxon>Fungi</taxon>
        <taxon>Dikarya</taxon>
        <taxon>Ascomycota</taxon>
        <taxon>Saccharomycotina</taxon>
        <taxon>Pichiomycetes</taxon>
        <taxon>Debaryomycetaceae</taxon>
        <taxon>Candida/Lodderomyces clade</taxon>
        <taxon>Candida</taxon>
    </lineage>
</organism>
<keyword evidence="3" id="KW-0963">Cytoplasm</keyword>
<comment type="caution">
    <text evidence="4">The sequence shown here is derived from an EMBL/GenBank/DDBJ whole genome shotgun (WGS) entry which is preliminary data.</text>
</comment>
<protein>
    <recommendedName>
        <fullName evidence="6">Rho GDP-dissociation inhibitor</fullName>
    </recommendedName>
</protein>
<dbReference type="InterPro" id="IPR014756">
    <property type="entry name" value="Ig_E-set"/>
</dbReference>
<comment type="subcellular location">
    <subcellularLocation>
        <location evidence="1">Cytoplasm</location>
    </subcellularLocation>
</comment>
<name>A0AAI9SW73_9ASCO</name>
<dbReference type="EMBL" id="JAHUZD010000118">
    <property type="protein sequence ID" value="KAI3403860.1"/>
    <property type="molecule type" value="Genomic_DNA"/>
</dbReference>
<dbReference type="PANTHER" id="PTHR10980">
    <property type="entry name" value="RHO GDP-DISSOCIATION INHIBITOR"/>
    <property type="match status" value="1"/>
</dbReference>
<evidence type="ECO:0000256" key="2">
    <source>
        <dbReference type="ARBA" id="ARBA00009758"/>
    </source>
</evidence>
<gene>
    <name evidence="4" type="ORF">KGF56_003290</name>
</gene>
<dbReference type="GO" id="GO:0016020">
    <property type="term" value="C:membrane"/>
    <property type="evidence" value="ECO:0007669"/>
    <property type="project" value="TreeGrafter"/>
</dbReference>
<evidence type="ECO:0000256" key="3">
    <source>
        <dbReference type="ARBA" id="ARBA00022490"/>
    </source>
</evidence>
<dbReference type="InterPro" id="IPR000406">
    <property type="entry name" value="Rho_GDI"/>
</dbReference>
<dbReference type="GO" id="GO:0007266">
    <property type="term" value="P:Rho protein signal transduction"/>
    <property type="evidence" value="ECO:0007669"/>
    <property type="project" value="InterPro"/>
</dbReference>
<evidence type="ECO:0000313" key="5">
    <source>
        <dbReference type="Proteomes" id="UP001202479"/>
    </source>
</evidence>
<accession>A0AAI9SW73</accession>
<dbReference type="AlphaFoldDB" id="A0AAI9SW73"/>
<sequence length="163" mass="19119">MSLKTREQLLADFENELIRFEAMSIKIDGYEQPLVFSRDMDPIPQRLYFILPEYSVYHLTIRFKVKRRSLKNLTYHQTVKKSGIIVDSRDLPMAQDAYVNDHTNENDYHEVTFARSGLPGGSFLRTEFTSKSIIRENGKKIWSYRWILQIVEKSRPPAIGGFI</sequence>
<dbReference type="Pfam" id="PF02115">
    <property type="entry name" value="Rho_GDI"/>
    <property type="match status" value="1"/>
</dbReference>
<dbReference type="Gene3D" id="2.70.50.30">
    <property type="entry name" value="Coagulation Factor XIII, subunit A, domain 1"/>
    <property type="match status" value="1"/>
</dbReference>
<comment type="similarity">
    <text evidence="2">Belongs to the Rho GDI family.</text>
</comment>
<evidence type="ECO:0000256" key="1">
    <source>
        <dbReference type="ARBA" id="ARBA00004496"/>
    </source>
</evidence>
<dbReference type="InterPro" id="IPR024792">
    <property type="entry name" value="RhoGDI_dom_sf"/>
</dbReference>
<evidence type="ECO:0000313" key="4">
    <source>
        <dbReference type="EMBL" id="KAI3403860.1"/>
    </source>
</evidence>
<dbReference type="GeneID" id="73380905"/>
<dbReference type="PANTHER" id="PTHR10980:SF3">
    <property type="entry name" value="LD16419P"/>
    <property type="match status" value="1"/>
</dbReference>
<dbReference type="SUPFAM" id="SSF81296">
    <property type="entry name" value="E set domains"/>
    <property type="match status" value="1"/>
</dbReference>
<dbReference type="RefSeq" id="XP_049179607.1">
    <property type="nucleotide sequence ID" value="XM_049324607.1"/>
</dbReference>
<proteinExistence type="inferred from homology"/>
<dbReference type="GO" id="GO:0005829">
    <property type="term" value="C:cytosol"/>
    <property type="evidence" value="ECO:0007669"/>
    <property type="project" value="TreeGrafter"/>
</dbReference>
<evidence type="ECO:0008006" key="6">
    <source>
        <dbReference type="Google" id="ProtNLM"/>
    </source>
</evidence>